<keyword evidence="1" id="KW-0812">Transmembrane</keyword>
<dbReference type="EMBL" id="CP071793">
    <property type="protein sequence ID" value="QTD49945.1"/>
    <property type="molecule type" value="Genomic_DNA"/>
</dbReference>
<feature type="transmembrane region" description="Helical" evidence="1">
    <location>
        <begin position="62"/>
        <end position="83"/>
    </location>
</feature>
<organism evidence="2 3">
    <name type="scientific">Sulfidibacter corallicola</name>
    <dbReference type="NCBI Taxonomy" id="2818388"/>
    <lineage>
        <taxon>Bacteria</taxon>
        <taxon>Pseudomonadati</taxon>
        <taxon>Acidobacteriota</taxon>
        <taxon>Holophagae</taxon>
        <taxon>Acanthopleuribacterales</taxon>
        <taxon>Acanthopleuribacteraceae</taxon>
        <taxon>Sulfidibacter</taxon>
    </lineage>
</organism>
<evidence type="ECO:0000256" key="1">
    <source>
        <dbReference type="SAM" id="Phobius"/>
    </source>
</evidence>
<name>A0A8A4TTU1_SULCO</name>
<dbReference type="AlphaFoldDB" id="A0A8A4TTU1"/>
<proteinExistence type="predicted"/>
<feature type="transmembrane region" description="Helical" evidence="1">
    <location>
        <begin position="6"/>
        <end position="27"/>
    </location>
</feature>
<dbReference type="Pfam" id="PF03334">
    <property type="entry name" value="PhaG_MnhG_YufB"/>
    <property type="match status" value="1"/>
</dbReference>
<accession>A0A8A4TTU1</accession>
<evidence type="ECO:0000313" key="2">
    <source>
        <dbReference type="EMBL" id="QTD49945.1"/>
    </source>
</evidence>
<feature type="transmembrane region" description="Helical" evidence="1">
    <location>
        <begin position="39"/>
        <end position="56"/>
    </location>
</feature>
<dbReference type="NCBIfam" id="TIGR01300">
    <property type="entry name" value="CPA3_mnhG_phaG"/>
    <property type="match status" value="1"/>
</dbReference>
<dbReference type="GO" id="GO:0015385">
    <property type="term" value="F:sodium:proton antiporter activity"/>
    <property type="evidence" value="ECO:0007669"/>
    <property type="project" value="TreeGrafter"/>
</dbReference>
<dbReference type="KEGG" id="scor:J3U87_30555"/>
<dbReference type="InterPro" id="IPR005133">
    <property type="entry name" value="PhaG_MnhG_YufB"/>
</dbReference>
<keyword evidence="1" id="KW-1133">Transmembrane helix</keyword>
<gene>
    <name evidence="2" type="ORF">J3U87_30555</name>
</gene>
<reference evidence="2" key="1">
    <citation type="submission" date="2021-03" db="EMBL/GenBank/DDBJ databases">
        <title>Acanthopleuribacteraceae sp. M133.</title>
        <authorList>
            <person name="Wang G."/>
        </authorList>
    </citation>
    <scope>NUCLEOTIDE SEQUENCE</scope>
    <source>
        <strain evidence="2">M133</strain>
    </source>
</reference>
<dbReference type="PANTHER" id="PTHR34703">
    <property type="entry name" value="ANTIPORTER SUBUNIT MNHG2-RELATED"/>
    <property type="match status" value="1"/>
</dbReference>
<keyword evidence="3" id="KW-1185">Reference proteome</keyword>
<dbReference type="PANTHER" id="PTHR34703:SF1">
    <property type="entry name" value="ANTIPORTER SUBUNIT MNHG2-RELATED"/>
    <property type="match status" value="1"/>
</dbReference>
<evidence type="ECO:0000313" key="3">
    <source>
        <dbReference type="Proteomes" id="UP000663929"/>
    </source>
</evidence>
<dbReference type="RefSeq" id="WP_237379576.1">
    <property type="nucleotide sequence ID" value="NZ_CP071793.1"/>
</dbReference>
<sequence length="119" mass="13121">MSYIAAVLLLSGAVITFLATVGVLKFRDVFLRMHASSKSASLGVIIMFVGTAFHFAELDVAFKMAVAVFLVFLKTPVASQCIARAAYFLHDQSFWHTLERNEWHGTAPNGKAEETPTRN</sequence>
<protein>
    <submittedName>
        <fullName evidence="2">Monovalent cation/H(+) antiporter subunit G</fullName>
    </submittedName>
</protein>
<dbReference type="Proteomes" id="UP000663929">
    <property type="component" value="Chromosome"/>
</dbReference>
<keyword evidence="1" id="KW-0472">Membrane</keyword>